<dbReference type="CDD" id="cd14014">
    <property type="entry name" value="STKc_PknB_like"/>
    <property type="match status" value="1"/>
</dbReference>
<dbReference type="PANTHER" id="PTHR43289:SF34">
    <property type="entry name" value="SERINE_THREONINE-PROTEIN KINASE YBDM-RELATED"/>
    <property type="match status" value="1"/>
</dbReference>
<evidence type="ECO:0000256" key="4">
    <source>
        <dbReference type="ARBA" id="ARBA00022840"/>
    </source>
</evidence>
<dbReference type="InterPro" id="IPR011009">
    <property type="entry name" value="Kinase-like_dom_sf"/>
</dbReference>
<evidence type="ECO:0000256" key="5">
    <source>
        <dbReference type="SAM" id="MobiDB-lite"/>
    </source>
</evidence>
<evidence type="ECO:0000313" key="8">
    <source>
        <dbReference type="Proteomes" id="UP000509345"/>
    </source>
</evidence>
<evidence type="ECO:0000313" key="7">
    <source>
        <dbReference type="EMBL" id="QKW43791.1"/>
    </source>
</evidence>
<dbReference type="Proteomes" id="UP000509345">
    <property type="component" value="Chromosome"/>
</dbReference>
<proteinExistence type="predicted"/>
<feature type="region of interest" description="Disordered" evidence="5">
    <location>
        <begin position="315"/>
        <end position="351"/>
    </location>
</feature>
<reference evidence="7 8" key="1">
    <citation type="submission" date="2020-06" db="EMBL/GenBank/DDBJ databases">
        <title>Genome mining for natural products.</title>
        <authorList>
            <person name="Zhang B."/>
            <person name="Shi J."/>
            <person name="Ge H."/>
        </authorList>
    </citation>
    <scope>NUCLEOTIDE SEQUENCE [LARGE SCALE GENOMIC DNA]</scope>
    <source>
        <strain evidence="7 8">NA06532</strain>
    </source>
</reference>
<dbReference type="GO" id="GO:0005524">
    <property type="term" value="F:ATP binding"/>
    <property type="evidence" value="ECO:0007669"/>
    <property type="project" value="UniProtKB-KW"/>
</dbReference>
<dbReference type="GeneID" id="87632596"/>
<organism evidence="7 8">
    <name type="scientific">Streptomyces microflavus</name>
    <name type="common">Streptomyces lipmanii</name>
    <dbReference type="NCBI Taxonomy" id="1919"/>
    <lineage>
        <taxon>Bacteria</taxon>
        <taxon>Bacillati</taxon>
        <taxon>Actinomycetota</taxon>
        <taxon>Actinomycetes</taxon>
        <taxon>Kitasatosporales</taxon>
        <taxon>Streptomycetaceae</taxon>
        <taxon>Streptomyces</taxon>
    </lineage>
</organism>
<dbReference type="InterPro" id="IPR041427">
    <property type="entry name" value="AbiJ-NTD3"/>
</dbReference>
<dbReference type="Gene3D" id="3.30.200.20">
    <property type="entry name" value="Phosphorylase Kinase, domain 1"/>
    <property type="match status" value="1"/>
</dbReference>
<keyword evidence="2" id="KW-0547">Nucleotide-binding</keyword>
<dbReference type="PROSITE" id="PS50011">
    <property type="entry name" value="PROTEIN_KINASE_DOM"/>
    <property type="match status" value="1"/>
</dbReference>
<dbReference type="AlphaFoldDB" id="A0A7H8MP45"/>
<dbReference type="Pfam" id="PF00069">
    <property type="entry name" value="Pkinase"/>
    <property type="match status" value="1"/>
</dbReference>
<keyword evidence="4" id="KW-0067">ATP-binding</keyword>
<evidence type="ECO:0000259" key="6">
    <source>
        <dbReference type="PROSITE" id="PS50011"/>
    </source>
</evidence>
<keyword evidence="3 7" id="KW-0418">Kinase</keyword>
<dbReference type="Pfam" id="PF18860">
    <property type="entry name" value="AbiJ_NTD3"/>
    <property type="match status" value="1"/>
</dbReference>
<dbReference type="SMART" id="SM00220">
    <property type="entry name" value="S_TKc"/>
    <property type="match status" value="1"/>
</dbReference>
<evidence type="ECO:0000256" key="2">
    <source>
        <dbReference type="ARBA" id="ARBA00022741"/>
    </source>
</evidence>
<dbReference type="InterPro" id="IPR000719">
    <property type="entry name" value="Prot_kinase_dom"/>
</dbReference>
<accession>A0A7H8MP45</accession>
<gene>
    <name evidence="7" type="ORF">HUT09_15280</name>
</gene>
<dbReference type="RefSeq" id="WP_176143963.1">
    <property type="nucleotide sequence ID" value="NZ_CP054926.1"/>
</dbReference>
<dbReference type="GO" id="GO:0004674">
    <property type="term" value="F:protein serine/threonine kinase activity"/>
    <property type="evidence" value="ECO:0007669"/>
    <property type="project" value="TreeGrafter"/>
</dbReference>
<evidence type="ECO:0000256" key="3">
    <source>
        <dbReference type="ARBA" id="ARBA00022777"/>
    </source>
</evidence>
<dbReference type="PANTHER" id="PTHR43289">
    <property type="entry name" value="MITOGEN-ACTIVATED PROTEIN KINASE KINASE KINASE 20-RELATED"/>
    <property type="match status" value="1"/>
</dbReference>
<feature type="domain" description="Protein kinase" evidence="6">
    <location>
        <begin position="369"/>
        <end position="637"/>
    </location>
</feature>
<sequence length="797" mass="88980">MAADRPIVSRAARNAVRRMMSNLYIAAIDEYWESENFARREITTPRHGGARQQTFDTYEASVDWTDQEHTRRALRVFETLLRRLDRDSRKHGANGIEPAELEELREALNRDGYLLNQDLRIQPAPTAASPEPQHTSIPSDARDITHVTRKRLFQHLTSRKVRWFGDLEEIAFLRRLYPLEELPSSDDRFTDAEGDITQHRYNNYDWEDDWIYTDDRFALNNGPDLVLLQFLSQMVHPEVRSDDAEAAILSELVDSMVRRDGYAFVPVAHISGYPVYGAHRLTGADADTAPHDAPSRYTPRPGASDFERIATAVWGRPGAGSEPDQSSPDGREAETGVPGQDTRPSDLPAPLGPYAAVQGVARGQRKDYALERLPMKVGGQAQVFEATHKATGVRVAFKRRLSWRDTPTARMRREIEVAQDLNSHPNYVPVLDANPVEGWLVMPLAQCTAEDRREQLKETTELADLVNALLDVLEVAHNAHADGWIHRDVKPSNIFYLDGRWRLGDWGVVRRPRGQTTSDRTRAEVGTDGFAAPELFINAHDATPAADIYGVGRVMAWALTGDIPVMTQRLLPSAGPWREIVRAATARDPRSRPQTTADLRQLMQDKLTGPVLTPAEQGQALLSAAHSGHPEPVQTFLSFTADHPEDQDLYVGVLTQLLPERAAEGLMRLPAESEVLVEALSSHAAAPQRRIQYADAHRAILWLHRVSAFAASAGSWDLLDEAARAMCVWDSIWDQYRPRDVIAAWLLTLHGAAAVLVASALQDHPDSAVHFRDLLDKQALAPQLRTAISTGASTQRP</sequence>
<protein>
    <submittedName>
        <fullName evidence="7">Protein kinase</fullName>
    </submittedName>
</protein>
<dbReference type="Gene3D" id="1.10.510.10">
    <property type="entry name" value="Transferase(Phosphotransferase) domain 1"/>
    <property type="match status" value="1"/>
</dbReference>
<evidence type="ECO:0000256" key="1">
    <source>
        <dbReference type="ARBA" id="ARBA00022679"/>
    </source>
</evidence>
<name>A0A7H8MP45_STRMI</name>
<dbReference type="EMBL" id="CP054926">
    <property type="protein sequence ID" value="QKW43791.1"/>
    <property type="molecule type" value="Genomic_DNA"/>
</dbReference>
<keyword evidence="1" id="KW-0808">Transferase</keyword>
<dbReference type="SUPFAM" id="SSF56112">
    <property type="entry name" value="Protein kinase-like (PK-like)"/>
    <property type="match status" value="1"/>
</dbReference>